<proteinExistence type="predicted"/>
<dbReference type="EMBL" id="LXQA010968366">
    <property type="protein sequence ID" value="MCI79194.1"/>
    <property type="molecule type" value="Genomic_DNA"/>
</dbReference>
<reference evidence="1 2" key="1">
    <citation type="journal article" date="2018" name="Front. Plant Sci.">
        <title>Red Clover (Trifolium pratense) and Zigzag Clover (T. medium) - A Picture of Genomic Similarities and Differences.</title>
        <authorList>
            <person name="Dluhosova J."/>
            <person name="Istvanek J."/>
            <person name="Nedelnik J."/>
            <person name="Repkova J."/>
        </authorList>
    </citation>
    <scope>NUCLEOTIDE SEQUENCE [LARGE SCALE GENOMIC DNA]</scope>
    <source>
        <strain evidence="2">cv. 10/8</strain>
        <tissue evidence="1">Leaf</tissue>
    </source>
</reference>
<dbReference type="Proteomes" id="UP000265520">
    <property type="component" value="Unassembled WGS sequence"/>
</dbReference>
<name>A0A392UT58_9FABA</name>
<keyword evidence="2" id="KW-1185">Reference proteome</keyword>
<dbReference type="AlphaFoldDB" id="A0A392UT58"/>
<accession>A0A392UT58</accession>
<feature type="non-terminal residue" evidence="1">
    <location>
        <position position="48"/>
    </location>
</feature>
<protein>
    <submittedName>
        <fullName evidence="1">Uncharacterized protein</fullName>
    </submittedName>
</protein>
<evidence type="ECO:0000313" key="2">
    <source>
        <dbReference type="Proteomes" id="UP000265520"/>
    </source>
</evidence>
<sequence>MLSSDIGTNLNATTAVISGDEFDDSVNLLWSERIIVIIVDALEFAEDE</sequence>
<organism evidence="1 2">
    <name type="scientific">Trifolium medium</name>
    <dbReference type="NCBI Taxonomy" id="97028"/>
    <lineage>
        <taxon>Eukaryota</taxon>
        <taxon>Viridiplantae</taxon>
        <taxon>Streptophyta</taxon>
        <taxon>Embryophyta</taxon>
        <taxon>Tracheophyta</taxon>
        <taxon>Spermatophyta</taxon>
        <taxon>Magnoliopsida</taxon>
        <taxon>eudicotyledons</taxon>
        <taxon>Gunneridae</taxon>
        <taxon>Pentapetalae</taxon>
        <taxon>rosids</taxon>
        <taxon>fabids</taxon>
        <taxon>Fabales</taxon>
        <taxon>Fabaceae</taxon>
        <taxon>Papilionoideae</taxon>
        <taxon>50 kb inversion clade</taxon>
        <taxon>NPAAA clade</taxon>
        <taxon>Hologalegina</taxon>
        <taxon>IRL clade</taxon>
        <taxon>Trifolieae</taxon>
        <taxon>Trifolium</taxon>
    </lineage>
</organism>
<comment type="caution">
    <text evidence="1">The sequence shown here is derived from an EMBL/GenBank/DDBJ whole genome shotgun (WGS) entry which is preliminary data.</text>
</comment>
<evidence type="ECO:0000313" key="1">
    <source>
        <dbReference type="EMBL" id="MCI79194.1"/>
    </source>
</evidence>